<dbReference type="InterPro" id="IPR052106">
    <property type="entry name" value="PINc/VapC_TA"/>
</dbReference>
<evidence type="ECO:0000313" key="2">
    <source>
        <dbReference type="EMBL" id="OGY30477.1"/>
    </source>
</evidence>
<feature type="domain" description="PIN" evidence="1">
    <location>
        <begin position="2"/>
        <end position="124"/>
    </location>
</feature>
<dbReference type="SUPFAM" id="SSF88723">
    <property type="entry name" value="PIN domain-like"/>
    <property type="match status" value="1"/>
</dbReference>
<dbReference type="PANTHER" id="PTHR38826:SF5">
    <property type="entry name" value="RIBONUCLEASE VAPC13"/>
    <property type="match status" value="1"/>
</dbReference>
<dbReference type="Proteomes" id="UP000178068">
    <property type="component" value="Unassembled WGS sequence"/>
</dbReference>
<dbReference type="STRING" id="1802603.A3F35_03510"/>
<organism evidence="2 3">
    <name type="scientific">Candidatus Woykebacteria bacterium RIFCSPHIGHO2_12_FULL_45_10</name>
    <dbReference type="NCBI Taxonomy" id="1802603"/>
    <lineage>
        <taxon>Bacteria</taxon>
        <taxon>Candidatus Woykeibacteriota</taxon>
    </lineage>
</organism>
<dbReference type="PANTHER" id="PTHR38826">
    <property type="entry name" value="RIBONUCLEASE VAPC13"/>
    <property type="match status" value="1"/>
</dbReference>
<dbReference type="EMBL" id="MHCZ01000002">
    <property type="protein sequence ID" value="OGY30477.1"/>
    <property type="molecule type" value="Genomic_DNA"/>
</dbReference>
<accession>A0A1G1WTG8</accession>
<protein>
    <recommendedName>
        <fullName evidence="1">PIN domain-containing protein</fullName>
    </recommendedName>
</protein>
<comment type="caution">
    <text evidence="2">The sequence shown here is derived from an EMBL/GenBank/DDBJ whole genome shotgun (WGS) entry which is preliminary data.</text>
</comment>
<sequence>MIFIDTNYLLRFFLADLEDQHNQARKLLVDAAAGRIKLFTSTVVVFELYWVLRSFYQKDRRQIFQTLKDFLDLEFIHVEERATLKDSLETFERSTLSLVDCYNLAFAKSRNAKDFKTFDRKLAKYFS</sequence>
<proteinExistence type="predicted"/>
<dbReference type="Pfam" id="PF01850">
    <property type="entry name" value="PIN"/>
    <property type="match status" value="1"/>
</dbReference>
<evidence type="ECO:0000259" key="1">
    <source>
        <dbReference type="Pfam" id="PF01850"/>
    </source>
</evidence>
<gene>
    <name evidence="2" type="ORF">A3F35_03510</name>
</gene>
<dbReference type="InterPro" id="IPR002716">
    <property type="entry name" value="PIN_dom"/>
</dbReference>
<name>A0A1G1WTG8_9BACT</name>
<evidence type="ECO:0000313" key="3">
    <source>
        <dbReference type="Proteomes" id="UP000178068"/>
    </source>
</evidence>
<dbReference type="AlphaFoldDB" id="A0A1G1WTG8"/>
<reference evidence="2 3" key="1">
    <citation type="journal article" date="2016" name="Nat. Commun.">
        <title>Thousands of microbial genomes shed light on interconnected biogeochemical processes in an aquifer system.</title>
        <authorList>
            <person name="Anantharaman K."/>
            <person name="Brown C.T."/>
            <person name="Hug L.A."/>
            <person name="Sharon I."/>
            <person name="Castelle C.J."/>
            <person name="Probst A.J."/>
            <person name="Thomas B.C."/>
            <person name="Singh A."/>
            <person name="Wilkins M.J."/>
            <person name="Karaoz U."/>
            <person name="Brodie E.L."/>
            <person name="Williams K.H."/>
            <person name="Hubbard S.S."/>
            <person name="Banfield J.F."/>
        </authorList>
    </citation>
    <scope>NUCLEOTIDE SEQUENCE [LARGE SCALE GENOMIC DNA]</scope>
</reference>
<dbReference type="InterPro" id="IPR029060">
    <property type="entry name" value="PIN-like_dom_sf"/>
</dbReference>
<dbReference type="Gene3D" id="3.40.50.1010">
    <property type="entry name" value="5'-nuclease"/>
    <property type="match status" value="1"/>
</dbReference>